<dbReference type="GO" id="GO:0051301">
    <property type="term" value="P:cell division"/>
    <property type="evidence" value="ECO:0007669"/>
    <property type="project" value="UniProtKB-KW"/>
</dbReference>
<evidence type="ECO:0000256" key="11">
    <source>
        <dbReference type="ARBA" id="ARBA00023306"/>
    </source>
</evidence>
<evidence type="ECO:0000256" key="14">
    <source>
        <dbReference type="HAMAP-Rule" id="MF_00046"/>
    </source>
</evidence>
<dbReference type="InParanoid" id="F2LW05"/>
<dbReference type="FunCoup" id="F2LW05">
    <property type="interactions" value="288"/>
</dbReference>
<evidence type="ECO:0000256" key="10">
    <source>
        <dbReference type="ARBA" id="ARBA00022984"/>
    </source>
</evidence>
<dbReference type="InterPro" id="IPR036615">
    <property type="entry name" value="Mur_ligase_C_dom_sf"/>
</dbReference>
<dbReference type="Gene3D" id="3.40.1190.10">
    <property type="entry name" value="Mur-like, catalytic domain"/>
    <property type="match status" value="1"/>
</dbReference>
<evidence type="ECO:0000256" key="12">
    <source>
        <dbReference type="ARBA" id="ARBA00023316"/>
    </source>
</evidence>
<dbReference type="GO" id="GO:0008360">
    <property type="term" value="P:regulation of cell shape"/>
    <property type="evidence" value="ECO:0007669"/>
    <property type="project" value="UniProtKB-KW"/>
</dbReference>
<dbReference type="InterPro" id="IPR036565">
    <property type="entry name" value="Mur-like_cat_sf"/>
</dbReference>
<evidence type="ECO:0000259" key="15">
    <source>
        <dbReference type="Pfam" id="PF01225"/>
    </source>
</evidence>
<dbReference type="InterPro" id="IPR005758">
    <property type="entry name" value="UDP-N-AcMur_Ala_ligase_MurC"/>
</dbReference>
<keyword evidence="5 14" id="KW-0436">Ligase</keyword>
<dbReference type="GO" id="GO:0009252">
    <property type="term" value="P:peptidoglycan biosynthetic process"/>
    <property type="evidence" value="ECO:0007669"/>
    <property type="project" value="UniProtKB-UniRule"/>
</dbReference>
<dbReference type="NCBIfam" id="TIGR01082">
    <property type="entry name" value="murC"/>
    <property type="match status" value="1"/>
</dbReference>
<dbReference type="GO" id="GO:0071555">
    <property type="term" value="P:cell wall organization"/>
    <property type="evidence" value="ECO:0007669"/>
    <property type="project" value="UniProtKB-KW"/>
</dbReference>
<dbReference type="UniPathway" id="UPA00219"/>
<dbReference type="GO" id="GO:0008763">
    <property type="term" value="F:UDP-N-acetylmuramate-L-alanine ligase activity"/>
    <property type="evidence" value="ECO:0007669"/>
    <property type="project" value="UniProtKB-UniRule"/>
</dbReference>
<evidence type="ECO:0000259" key="16">
    <source>
        <dbReference type="Pfam" id="PF02875"/>
    </source>
</evidence>
<dbReference type="Gene3D" id="3.90.190.20">
    <property type="entry name" value="Mur ligase, C-terminal domain"/>
    <property type="match status" value="1"/>
</dbReference>
<keyword evidence="19" id="KW-1185">Reference proteome</keyword>
<comment type="similarity">
    <text evidence="14">Belongs to the MurCDEF family.</text>
</comment>
<evidence type="ECO:0000256" key="13">
    <source>
        <dbReference type="ARBA" id="ARBA00047833"/>
    </source>
</evidence>
<dbReference type="SUPFAM" id="SSF53244">
    <property type="entry name" value="MurD-like peptide ligases, peptide-binding domain"/>
    <property type="match status" value="1"/>
</dbReference>
<evidence type="ECO:0000256" key="5">
    <source>
        <dbReference type="ARBA" id="ARBA00022598"/>
    </source>
</evidence>
<dbReference type="AlphaFoldDB" id="F2LW05"/>
<keyword evidence="4 14" id="KW-0963">Cytoplasm</keyword>
<dbReference type="STRING" id="760142.Hipma_0973"/>
<proteinExistence type="inferred from homology"/>
<dbReference type="Pfam" id="PF08245">
    <property type="entry name" value="Mur_ligase_M"/>
    <property type="match status" value="1"/>
</dbReference>
<dbReference type="InterPro" id="IPR004101">
    <property type="entry name" value="Mur_ligase_C"/>
</dbReference>
<dbReference type="GO" id="GO:0005737">
    <property type="term" value="C:cytoplasm"/>
    <property type="evidence" value="ECO:0007669"/>
    <property type="project" value="UniProtKB-SubCell"/>
</dbReference>
<dbReference type="EC" id="6.3.2.8" evidence="3 14"/>
<evidence type="ECO:0000256" key="6">
    <source>
        <dbReference type="ARBA" id="ARBA00022618"/>
    </source>
</evidence>
<gene>
    <name evidence="14" type="primary">murC</name>
    <name evidence="18" type="ordered locus">Hipma_0973</name>
</gene>
<evidence type="ECO:0000256" key="4">
    <source>
        <dbReference type="ARBA" id="ARBA00022490"/>
    </source>
</evidence>
<evidence type="ECO:0000313" key="19">
    <source>
        <dbReference type="Proteomes" id="UP000008139"/>
    </source>
</evidence>
<reference evidence="19" key="2">
    <citation type="submission" date="2011-03" db="EMBL/GenBank/DDBJ databases">
        <title>The complete genome of Hippea maritima DSM 10411.</title>
        <authorList>
            <consortium name="US DOE Joint Genome Institute (JGI-PGF)"/>
            <person name="Lucas S."/>
            <person name="Copeland A."/>
            <person name="Lapidus A."/>
            <person name="Bruce D."/>
            <person name="Goodwin L."/>
            <person name="Pitluck S."/>
            <person name="Peters L."/>
            <person name="Kyrpides N."/>
            <person name="Mavromatis K."/>
            <person name="Pagani I."/>
            <person name="Ivanova N."/>
            <person name="Mikhailova N."/>
            <person name="Lu M."/>
            <person name="Detter J.C."/>
            <person name="Tapia R."/>
            <person name="Han C."/>
            <person name="Land M."/>
            <person name="Hauser L."/>
            <person name="Markowitz V."/>
            <person name="Cheng J.-F."/>
            <person name="Hugenholtz P."/>
            <person name="Woyke T."/>
            <person name="Wu D."/>
            <person name="Spring S."/>
            <person name="Schroeder M."/>
            <person name="Brambilla E."/>
            <person name="Klenk H.-P."/>
            <person name="Eisen J.A."/>
        </authorList>
    </citation>
    <scope>NUCLEOTIDE SEQUENCE [LARGE SCALE GENOMIC DNA]</scope>
    <source>
        <strain evidence="19">ATCC 700847 / DSM 10411 / MH2</strain>
    </source>
</reference>
<reference evidence="18 19" key="1">
    <citation type="journal article" date="2011" name="Stand. Genomic Sci.">
        <title>Complete genome sequence of the thermophilic sulfur-reducer Hippea maritima type strain (MH(2)).</title>
        <authorList>
            <person name="Huntemann M."/>
            <person name="Lu M."/>
            <person name="Nolan M."/>
            <person name="Lapidus A."/>
            <person name="Lucas S."/>
            <person name="Hammon N."/>
            <person name="Deshpande S."/>
            <person name="Cheng J.F."/>
            <person name="Tapia R."/>
            <person name="Han C."/>
            <person name="Goodwin L."/>
            <person name="Pitluck S."/>
            <person name="Liolios K."/>
            <person name="Pagani I."/>
            <person name="Ivanova N."/>
            <person name="Ovchinikova G."/>
            <person name="Pati A."/>
            <person name="Chen A."/>
            <person name="Palaniappan K."/>
            <person name="Land M."/>
            <person name="Hauser L."/>
            <person name="Jeffries C.D."/>
            <person name="Detter J.C."/>
            <person name="Brambilla E.M."/>
            <person name="Rohde M."/>
            <person name="Spring S."/>
            <person name="Goker M."/>
            <person name="Woyke T."/>
            <person name="Bristow J."/>
            <person name="Eisen J.A."/>
            <person name="Markowitz V."/>
            <person name="Hugenholtz P."/>
            <person name="Kyrpides N.C."/>
            <person name="Klenk H.P."/>
            <person name="Mavromatis K."/>
        </authorList>
    </citation>
    <scope>NUCLEOTIDE SEQUENCE [LARGE SCALE GENOMIC DNA]</scope>
    <source>
        <strain evidence="19">ATCC 700847 / DSM 10411 / MH2</strain>
    </source>
</reference>
<dbReference type="KEGG" id="hmr:Hipma_0973"/>
<accession>F2LW05</accession>
<comment type="pathway">
    <text evidence="2 14">Cell wall biogenesis; peptidoglycan biosynthesis.</text>
</comment>
<dbReference type="Pfam" id="PF01225">
    <property type="entry name" value="Mur_ligase"/>
    <property type="match status" value="1"/>
</dbReference>
<dbReference type="PANTHER" id="PTHR43445:SF3">
    <property type="entry name" value="UDP-N-ACETYLMURAMATE--L-ALANINE LIGASE"/>
    <property type="match status" value="1"/>
</dbReference>
<evidence type="ECO:0000256" key="9">
    <source>
        <dbReference type="ARBA" id="ARBA00022960"/>
    </source>
</evidence>
<dbReference type="PANTHER" id="PTHR43445">
    <property type="entry name" value="UDP-N-ACETYLMURAMATE--L-ALANINE LIGASE-RELATED"/>
    <property type="match status" value="1"/>
</dbReference>
<name>F2LW05_HIPMA</name>
<keyword evidence="6 14" id="KW-0132">Cell division</keyword>
<dbReference type="HAMAP" id="MF_00046">
    <property type="entry name" value="MurC"/>
    <property type="match status" value="1"/>
</dbReference>
<dbReference type="InterPro" id="IPR013221">
    <property type="entry name" value="Mur_ligase_cen"/>
</dbReference>
<protein>
    <recommendedName>
        <fullName evidence="3 14">UDP-N-acetylmuramate--L-alanine ligase</fullName>
        <ecNumber evidence="3 14">6.3.2.8</ecNumber>
    </recommendedName>
    <alternativeName>
        <fullName evidence="14">UDP-N-acetylmuramoyl-L-alanine synthetase</fullName>
    </alternativeName>
</protein>
<dbReference type="OrthoDB" id="9804126at2"/>
<comment type="subcellular location">
    <subcellularLocation>
        <location evidence="1 14">Cytoplasm</location>
    </subcellularLocation>
</comment>
<evidence type="ECO:0000256" key="8">
    <source>
        <dbReference type="ARBA" id="ARBA00022840"/>
    </source>
</evidence>
<feature type="domain" description="Mur ligase C-terminal" evidence="16">
    <location>
        <begin position="315"/>
        <end position="442"/>
    </location>
</feature>
<dbReference type="eggNOG" id="COG0773">
    <property type="taxonomic scope" value="Bacteria"/>
</dbReference>
<feature type="domain" description="Mur ligase N-terminal catalytic" evidence="15">
    <location>
        <begin position="11"/>
        <end position="109"/>
    </location>
</feature>
<keyword evidence="9 14" id="KW-0133">Cell shape</keyword>
<dbReference type="HOGENOM" id="CLU_028104_2_2_7"/>
<keyword evidence="10 14" id="KW-0573">Peptidoglycan synthesis</keyword>
<dbReference type="SUPFAM" id="SSF53623">
    <property type="entry name" value="MurD-like peptide ligases, catalytic domain"/>
    <property type="match status" value="1"/>
</dbReference>
<evidence type="ECO:0000256" key="3">
    <source>
        <dbReference type="ARBA" id="ARBA00012211"/>
    </source>
</evidence>
<organism evidence="18 19">
    <name type="scientific">Hippea maritima (strain ATCC 700847 / DSM 10411 / MH2)</name>
    <dbReference type="NCBI Taxonomy" id="760142"/>
    <lineage>
        <taxon>Bacteria</taxon>
        <taxon>Pseudomonadati</taxon>
        <taxon>Campylobacterota</taxon>
        <taxon>Desulfurellia</taxon>
        <taxon>Desulfurellales</taxon>
        <taxon>Hippeaceae</taxon>
        <taxon>Hippea</taxon>
    </lineage>
</organism>
<evidence type="ECO:0000256" key="1">
    <source>
        <dbReference type="ARBA" id="ARBA00004496"/>
    </source>
</evidence>
<comment type="function">
    <text evidence="14">Cell wall formation.</text>
</comment>
<dbReference type="SUPFAM" id="SSF51984">
    <property type="entry name" value="MurCD N-terminal domain"/>
    <property type="match status" value="1"/>
</dbReference>
<feature type="domain" description="Mur ligase central" evidence="17">
    <location>
        <begin position="115"/>
        <end position="293"/>
    </location>
</feature>
<dbReference type="RefSeq" id="WP_013681978.1">
    <property type="nucleotide sequence ID" value="NC_015318.1"/>
</dbReference>
<keyword evidence="7 14" id="KW-0547">Nucleotide-binding</keyword>
<dbReference type="InterPro" id="IPR000713">
    <property type="entry name" value="Mur_ligase_N"/>
</dbReference>
<feature type="binding site" evidence="14">
    <location>
        <begin position="117"/>
        <end position="123"/>
    </location>
    <ligand>
        <name>ATP</name>
        <dbReference type="ChEBI" id="CHEBI:30616"/>
    </ligand>
</feature>
<dbReference type="InterPro" id="IPR050061">
    <property type="entry name" value="MurCDEF_pg_biosynth"/>
</dbReference>
<dbReference type="Proteomes" id="UP000008139">
    <property type="component" value="Chromosome"/>
</dbReference>
<dbReference type="Gene3D" id="3.40.50.720">
    <property type="entry name" value="NAD(P)-binding Rossmann-like Domain"/>
    <property type="match status" value="1"/>
</dbReference>
<dbReference type="Pfam" id="PF02875">
    <property type="entry name" value="Mur_ligase_C"/>
    <property type="match status" value="1"/>
</dbReference>
<evidence type="ECO:0000259" key="17">
    <source>
        <dbReference type="Pfam" id="PF08245"/>
    </source>
</evidence>
<comment type="catalytic activity">
    <reaction evidence="13 14">
        <text>UDP-N-acetyl-alpha-D-muramate + L-alanine + ATP = UDP-N-acetyl-alpha-D-muramoyl-L-alanine + ADP + phosphate + H(+)</text>
        <dbReference type="Rhea" id="RHEA:23372"/>
        <dbReference type="ChEBI" id="CHEBI:15378"/>
        <dbReference type="ChEBI" id="CHEBI:30616"/>
        <dbReference type="ChEBI" id="CHEBI:43474"/>
        <dbReference type="ChEBI" id="CHEBI:57972"/>
        <dbReference type="ChEBI" id="CHEBI:70757"/>
        <dbReference type="ChEBI" id="CHEBI:83898"/>
        <dbReference type="ChEBI" id="CHEBI:456216"/>
        <dbReference type="EC" id="6.3.2.8"/>
    </reaction>
</comment>
<evidence type="ECO:0000256" key="2">
    <source>
        <dbReference type="ARBA" id="ARBA00004752"/>
    </source>
</evidence>
<evidence type="ECO:0000313" key="18">
    <source>
        <dbReference type="EMBL" id="AEA33939.1"/>
    </source>
</evidence>
<evidence type="ECO:0000256" key="7">
    <source>
        <dbReference type="ARBA" id="ARBA00022741"/>
    </source>
</evidence>
<keyword evidence="12 14" id="KW-0961">Cell wall biogenesis/degradation</keyword>
<dbReference type="GO" id="GO:0005524">
    <property type="term" value="F:ATP binding"/>
    <property type="evidence" value="ECO:0007669"/>
    <property type="project" value="UniProtKB-UniRule"/>
</dbReference>
<sequence>MFNEIINNAKKVHFVGIGGVGMSSLAQYLLSKGYTITGSDVEENSYVEKLKKQGVKVYLGHSLSNIEEDVDLVVVSSAVKNDNIELIQADKLNIPTIKRYQLLAHLVNNSNSIAVAGSHGKTTTTSLSASLLKNANLDPTAIIGGKLRNINNNVIIGKCNYLIVEADESDGGFLLLNPKIGLLTNIDNDHLGFYGNFENEKVAFYDFMDNSEKLIINIDDPIIKQWKNLSKRQNLLTYSIKSKKADVYAYDIQTNAAYSIFSIKTPTKKIEQIKLKIIGTHNISNALAVVCLAEILEIGEDIIRKTLSEFEGVDRRFTYVGNYRNLKVYDDYAHHPTEIRETLKAAKLISKNIYAVFQPHRFSRTAYLMDEFAGSFKDAKRVFVLDIFPASESPIDGIDSQILAQKVNEISANAVYINNEDMLKKHLDQIEEDGVVVALGAGSVSRIIRKITNDYKNITT</sequence>
<keyword evidence="8 14" id="KW-0067">ATP-binding</keyword>
<keyword evidence="11 14" id="KW-0131">Cell cycle</keyword>
<dbReference type="EMBL" id="CP002606">
    <property type="protein sequence ID" value="AEA33939.1"/>
    <property type="molecule type" value="Genomic_DNA"/>
</dbReference>